<reference evidence="12" key="1">
    <citation type="submission" date="2020-12" db="EMBL/GenBank/DDBJ databases">
        <title>Metabolic potential, ecology and presence of endohyphal bacteria is reflected in genomic diversity of Mucoromycotina.</title>
        <authorList>
            <person name="Muszewska A."/>
            <person name="Okrasinska A."/>
            <person name="Steczkiewicz K."/>
            <person name="Drgas O."/>
            <person name="Orlowska M."/>
            <person name="Perlinska-Lenart U."/>
            <person name="Aleksandrzak-Piekarczyk T."/>
            <person name="Szatraj K."/>
            <person name="Zielenkiewicz U."/>
            <person name="Pilsyk S."/>
            <person name="Malc E."/>
            <person name="Mieczkowski P."/>
            <person name="Kruszewska J.S."/>
            <person name="Biernat P."/>
            <person name="Pawlowska J."/>
        </authorList>
    </citation>
    <scope>NUCLEOTIDE SEQUENCE</scope>
    <source>
        <strain evidence="12">WA0000051536</strain>
    </source>
</reference>
<feature type="compositionally biased region" description="Basic and acidic residues" evidence="9">
    <location>
        <begin position="645"/>
        <end position="657"/>
    </location>
</feature>
<dbReference type="PANTHER" id="PTHR13466:SF19">
    <property type="entry name" value="NUCLEUS-VACUOLE JUNCTION PROTEIN 2"/>
    <property type="match status" value="1"/>
</dbReference>
<evidence type="ECO:0000259" key="11">
    <source>
        <dbReference type="PROSITE" id="PS51847"/>
    </source>
</evidence>
<feature type="compositionally biased region" description="Basic and acidic residues" evidence="9">
    <location>
        <begin position="537"/>
        <end position="553"/>
    </location>
</feature>
<feature type="compositionally biased region" description="Polar residues" evidence="9">
    <location>
        <begin position="784"/>
        <end position="807"/>
    </location>
</feature>
<keyword evidence="3 10" id="KW-0812">Transmembrane</keyword>
<feature type="domain" description="SMP-LTD" evidence="11">
    <location>
        <begin position="260"/>
        <end position="451"/>
    </location>
</feature>
<evidence type="ECO:0000256" key="9">
    <source>
        <dbReference type="SAM" id="MobiDB-lite"/>
    </source>
</evidence>
<dbReference type="OrthoDB" id="26740at2759"/>
<evidence type="ECO:0000256" key="2">
    <source>
        <dbReference type="ARBA" id="ARBA00022448"/>
    </source>
</evidence>
<feature type="region of interest" description="Disordered" evidence="9">
    <location>
        <begin position="596"/>
        <end position="619"/>
    </location>
</feature>
<keyword evidence="2" id="KW-0813">Transport</keyword>
<accession>A0A8H7UCL4</accession>
<protein>
    <recommendedName>
        <fullName evidence="11">SMP-LTD domain-containing protein</fullName>
    </recommendedName>
</protein>
<keyword evidence="4" id="KW-0256">Endoplasmic reticulum</keyword>
<dbReference type="GO" id="GO:0008289">
    <property type="term" value="F:lipid binding"/>
    <property type="evidence" value="ECO:0007669"/>
    <property type="project" value="UniProtKB-KW"/>
</dbReference>
<evidence type="ECO:0000256" key="10">
    <source>
        <dbReference type="SAM" id="Phobius"/>
    </source>
</evidence>
<dbReference type="GO" id="GO:0005789">
    <property type="term" value="C:endoplasmic reticulum membrane"/>
    <property type="evidence" value="ECO:0007669"/>
    <property type="project" value="UniProtKB-SubCell"/>
</dbReference>
<feature type="compositionally biased region" description="Polar residues" evidence="9">
    <location>
        <begin position="658"/>
        <end position="667"/>
    </location>
</feature>
<feature type="region of interest" description="Disordered" evidence="9">
    <location>
        <begin position="492"/>
        <end position="553"/>
    </location>
</feature>
<comment type="subcellular location">
    <subcellularLocation>
        <location evidence="1">Endoplasmic reticulum membrane</location>
    </subcellularLocation>
</comment>
<feature type="transmembrane region" description="Helical" evidence="10">
    <location>
        <begin position="7"/>
        <end position="33"/>
    </location>
</feature>
<comment type="caution">
    <text evidence="12">The sequence shown here is derived from an EMBL/GenBank/DDBJ whole genome shotgun (WGS) entry which is preliminary data.</text>
</comment>
<dbReference type="EMBL" id="JAEPRA010000009">
    <property type="protein sequence ID" value="KAG2180681.1"/>
    <property type="molecule type" value="Genomic_DNA"/>
</dbReference>
<keyword evidence="13" id="KW-1185">Reference proteome</keyword>
<dbReference type="InterPro" id="IPR031468">
    <property type="entry name" value="SMP_LBD"/>
</dbReference>
<feature type="region of interest" description="Disordered" evidence="9">
    <location>
        <begin position="631"/>
        <end position="685"/>
    </location>
</feature>
<dbReference type="Proteomes" id="UP000612746">
    <property type="component" value="Unassembled WGS sequence"/>
</dbReference>
<evidence type="ECO:0000313" key="13">
    <source>
        <dbReference type="Proteomes" id="UP000612746"/>
    </source>
</evidence>
<sequence>MITLKAFLIIYFLGGITLIPLGFAIALFLIWLFHHHLPPLFHNSDTREEESQPLLDAKDGVVGKAQTDGRQYRRGWIRIRTEFAPDDASASIMSGIQSYVSGKSTQKKRKEKYYALLKFGTLFLFDNENDSECKLLIPIHSYQASLYPEKLLDHEVYARPNAIKLTRIGPKDPEKATLASAPVADQKKSTANEDDFAAGEVFYIFCDRPIDKEDWYFAFLEANSAMPEDPTVPNIEYVDSTRFDQIALNQLIKTLQEDSSHRHAQWLNAILGRLFLSIYKTERINELIYHKVSKKARKVKRPGFIGEISVQNVKPGNSLPYITRPKLLSMSQTGELQAQANIHYAGNFRLEIATDITWSYSSMMKPIKVHVVLSVILKKLTGKALVKIKAPPTNRIWIGFYEAPHMEWKIEPIVSDKPIKLTMVTNAIESKIREFMIENMVLPNMDDFPFFETDGLGGIFGEKEERTKATKKQQVEEDQEVSQNVEKIAQDLHAESFTTSSTSSTELTDDNSIIYPDNHSSISNRSSMGYDDLGGPFDHRSLPPRSATDKDLLQPKELYKNVLNDRKASRSAPNLFGTMSLSHDLPSLSSETATIHSFESTESQETLDSNQEIDTPKRWSSTLSKLKKHIIKDNNGDSDQGDLSGSEKSDKSNRRLSDNGSQDGQEQSRSRSSTLSNSEGRNRNSFISRMNGYLEQKLNDDSDATTVTTTSTNEGGKRAAFRAMAGNFISKGKENLQEFRERHPDNKSMQLIDKLSSKDKVRSNSVSSQTRPSVSSFEVSPPSNTSTAQRDRSATFSVSSSTDTQPIGFSKSPANDDDPLMELQAEKLEPIAASPAQKYKERASEALGRRDREFEKVVPNDSSDQMSDPSRESNTTPTLSSVTKGADNHTVAQSSPELVVQPEDKLSAKSNGQSDAVSEPTKSKLEHAPTAPTLSTKSRPVPPPPVPPRAPTYDELWDSQSPKRTDTASNATTVPAVAPVKPKRAPPPVPPRIVEHLEATERPALPPRELPNDTQTN</sequence>
<evidence type="ECO:0000256" key="5">
    <source>
        <dbReference type="ARBA" id="ARBA00022989"/>
    </source>
</evidence>
<feature type="region of interest" description="Disordered" evidence="9">
    <location>
        <begin position="697"/>
        <end position="719"/>
    </location>
</feature>
<dbReference type="PANTHER" id="PTHR13466">
    <property type="entry name" value="TEX2 PROTEIN-RELATED"/>
    <property type="match status" value="1"/>
</dbReference>
<evidence type="ECO:0000256" key="4">
    <source>
        <dbReference type="ARBA" id="ARBA00022824"/>
    </source>
</evidence>
<feature type="compositionally biased region" description="Low complexity" evidence="9">
    <location>
        <begin position="971"/>
        <end position="980"/>
    </location>
</feature>
<keyword evidence="6" id="KW-0445">Lipid transport</keyword>
<feature type="compositionally biased region" description="Low complexity" evidence="9">
    <location>
        <begin position="670"/>
        <end position="679"/>
    </location>
</feature>
<evidence type="ECO:0000256" key="8">
    <source>
        <dbReference type="ARBA" id="ARBA00023136"/>
    </source>
</evidence>
<keyword evidence="7" id="KW-0446">Lipid-binding</keyword>
<feature type="compositionally biased region" description="Pro residues" evidence="9">
    <location>
        <begin position="940"/>
        <end position="950"/>
    </location>
</feature>
<dbReference type="CDD" id="cd21675">
    <property type="entry name" value="SMP_TEX2"/>
    <property type="match status" value="1"/>
</dbReference>
<feature type="region of interest" description="Disordered" evidence="9">
    <location>
        <begin position="740"/>
        <end position="1017"/>
    </location>
</feature>
<evidence type="ECO:0000256" key="7">
    <source>
        <dbReference type="ARBA" id="ARBA00023121"/>
    </source>
</evidence>
<dbReference type="PROSITE" id="PS51847">
    <property type="entry name" value="SMP"/>
    <property type="match status" value="1"/>
</dbReference>
<dbReference type="AlphaFoldDB" id="A0A8H7UCL4"/>
<organism evidence="12 13">
    <name type="scientific">Umbelopsis vinacea</name>
    <dbReference type="NCBI Taxonomy" id="44442"/>
    <lineage>
        <taxon>Eukaryota</taxon>
        <taxon>Fungi</taxon>
        <taxon>Fungi incertae sedis</taxon>
        <taxon>Mucoromycota</taxon>
        <taxon>Mucoromycotina</taxon>
        <taxon>Umbelopsidomycetes</taxon>
        <taxon>Umbelopsidales</taxon>
        <taxon>Umbelopsidaceae</taxon>
        <taxon>Umbelopsis</taxon>
    </lineage>
</organism>
<dbReference type="GO" id="GO:0032865">
    <property type="term" value="C:ERMES complex"/>
    <property type="evidence" value="ECO:0007669"/>
    <property type="project" value="TreeGrafter"/>
</dbReference>
<evidence type="ECO:0000256" key="6">
    <source>
        <dbReference type="ARBA" id="ARBA00023055"/>
    </source>
</evidence>
<feature type="compositionally biased region" description="Polar residues" evidence="9">
    <location>
        <begin position="860"/>
        <end position="883"/>
    </location>
</feature>
<evidence type="ECO:0000256" key="1">
    <source>
        <dbReference type="ARBA" id="ARBA00004586"/>
    </source>
</evidence>
<feature type="compositionally biased region" description="Low complexity" evidence="9">
    <location>
        <begin position="763"/>
        <end position="783"/>
    </location>
</feature>
<evidence type="ECO:0000256" key="3">
    <source>
        <dbReference type="ARBA" id="ARBA00022692"/>
    </source>
</evidence>
<evidence type="ECO:0000313" key="12">
    <source>
        <dbReference type="EMBL" id="KAG2180681.1"/>
    </source>
</evidence>
<dbReference type="GO" id="GO:0015914">
    <property type="term" value="P:phospholipid transport"/>
    <property type="evidence" value="ECO:0007669"/>
    <property type="project" value="TreeGrafter"/>
</dbReference>
<keyword evidence="8 10" id="KW-0472">Membrane</keyword>
<keyword evidence="5 10" id="KW-1133">Transmembrane helix</keyword>
<feature type="compositionally biased region" description="Polar residues" evidence="9">
    <location>
        <begin position="518"/>
        <end position="527"/>
    </location>
</feature>
<dbReference type="GO" id="GO:1990456">
    <property type="term" value="P:mitochondrion-endoplasmic reticulum membrane tethering"/>
    <property type="evidence" value="ECO:0007669"/>
    <property type="project" value="TreeGrafter"/>
</dbReference>
<name>A0A8H7UCL4_9FUNG</name>
<feature type="compositionally biased region" description="Basic and acidic residues" evidence="9">
    <location>
        <begin position="838"/>
        <end position="858"/>
    </location>
</feature>
<gene>
    <name evidence="12" type="ORF">INT44_003688</name>
</gene>
<dbReference type="SUPFAM" id="SSF50729">
    <property type="entry name" value="PH domain-like"/>
    <property type="match status" value="1"/>
</dbReference>
<proteinExistence type="predicted"/>